<gene>
    <name evidence="1" type="ORF">LTS18_011912</name>
</gene>
<proteinExistence type="predicted"/>
<protein>
    <submittedName>
        <fullName evidence="1">Uncharacterized protein</fullName>
    </submittedName>
</protein>
<sequence length="777" mass="85878">MAGPLYARYVPPKPGSTTAKPQTTLATSNERPITDFTKQQKRKRDEDGSAHPRMSKKKQTSFAKEDSAQEQLKHGVTDSSTERAVPDKVNGAMRKDKQPSTKRKKEKKKQHEQQSEAPETESDLPTQHKAILAKYQRSTQRSESLREQQPTDTAPDDTEEPTVLHDLVPLPQPDPAPESEYKPTFSTLPEWLAEPVVVRAGERTPFKNLNISPKLLSHLAEKGYENTFAIQSAVLPLLLPGGSGQQGDVLVSAATGSGKTLAYVLPLVEALKDNVITSLRALIVVPTRELVTQVRDVAELCVSGSGLQVGTAVGSHSLTVEQEQLVQRSGRYDPDHAEELEQRAAKRVMRSIDADDDLLDDVLTCLPGHVPEYRSKVDILICTPGRLVEHIQSTRGFTLDHLEWLIIDEADRLLDESFQDWVDVVVGSLEREKPHEALSVKEQVLSKTWYPPAKKHARRVICSATMTKDLEKIGALRLKRPTLVSATDTKETTEAMEAERKEYSLPTTLDEYAVPAGDGGDKPLYLLQLLHNYVLNTSYKSTKEADLDTNTSDTGSLGSSDDSSSESDSSSSSEDSEGDISDSEDAAAAHEIPSTHPSRAGRLNQTAKKSPAKVVSGVLIFANTNENTTRLSHLLRSMDPSLRIGTLTISAATSEGRKALRAFRQAKTQILVASDRASRGLDLPDVRHIINYDMPRNMTSYIHRVGRTARAGKEGTAWTLVEDRQARWFWNDIARNAAISRSSDVDRLRVDIENLEKTTKARYTKALGRLKSAVEQE</sequence>
<accession>A0ACC3DCY2</accession>
<evidence type="ECO:0000313" key="1">
    <source>
        <dbReference type="EMBL" id="KAK3065389.1"/>
    </source>
</evidence>
<dbReference type="Proteomes" id="UP001186974">
    <property type="component" value="Unassembled WGS sequence"/>
</dbReference>
<organism evidence="1 2">
    <name type="scientific">Coniosporium uncinatum</name>
    <dbReference type="NCBI Taxonomy" id="93489"/>
    <lineage>
        <taxon>Eukaryota</taxon>
        <taxon>Fungi</taxon>
        <taxon>Dikarya</taxon>
        <taxon>Ascomycota</taxon>
        <taxon>Pezizomycotina</taxon>
        <taxon>Dothideomycetes</taxon>
        <taxon>Dothideomycetes incertae sedis</taxon>
        <taxon>Coniosporium</taxon>
    </lineage>
</organism>
<dbReference type="EMBL" id="JAWDJW010006337">
    <property type="protein sequence ID" value="KAK3065389.1"/>
    <property type="molecule type" value="Genomic_DNA"/>
</dbReference>
<evidence type="ECO:0000313" key="2">
    <source>
        <dbReference type="Proteomes" id="UP001186974"/>
    </source>
</evidence>
<keyword evidence="2" id="KW-1185">Reference proteome</keyword>
<comment type="caution">
    <text evidence="1">The sequence shown here is derived from an EMBL/GenBank/DDBJ whole genome shotgun (WGS) entry which is preliminary data.</text>
</comment>
<name>A0ACC3DCY2_9PEZI</name>
<reference evidence="1" key="1">
    <citation type="submission" date="2024-09" db="EMBL/GenBank/DDBJ databases">
        <title>Black Yeasts Isolated from many extreme environments.</title>
        <authorList>
            <person name="Coleine C."/>
            <person name="Stajich J.E."/>
            <person name="Selbmann L."/>
        </authorList>
    </citation>
    <scope>NUCLEOTIDE SEQUENCE</scope>
    <source>
        <strain evidence="1">CCFEE 5737</strain>
    </source>
</reference>